<sequence length="199" mass="22382">MSGRSFTLLQLAEDLPVLYAAARAPAAQESDSRSFWTALLTAWAQLSGKAIRIDTEQPPQQDPEPEYRLIRIDITADAFHESTKWRFHLIICQAKGHNARSSRYNDVESQVHRDCEAWLKERGNMPGSVYAMCTVGTACRMFRASIERDDEPWVPMWHAQGFLDADANAADPDRGATLWGALQETLARSPLPIADKSYM</sequence>
<proteinExistence type="predicted"/>
<reference evidence="1" key="1">
    <citation type="submission" date="2023-07" db="EMBL/GenBank/DDBJ databases">
        <title>Black Yeasts Isolated from many extreme environments.</title>
        <authorList>
            <person name="Coleine C."/>
            <person name="Stajich J.E."/>
            <person name="Selbmann L."/>
        </authorList>
    </citation>
    <scope>NUCLEOTIDE SEQUENCE</scope>
    <source>
        <strain evidence="1">CCFEE 5485</strain>
    </source>
</reference>
<dbReference type="AlphaFoldDB" id="A0AAE0TPH6"/>
<comment type="caution">
    <text evidence="1">The sequence shown here is derived from an EMBL/GenBank/DDBJ whole genome shotgun (WGS) entry which is preliminary data.</text>
</comment>
<keyword evidence="2" id="KW-1185">Reference proteome</keyword>
<name>A0AAE0TPH6_9PEZI</name>
<organism evidence="1 2">
    <name type="scientific">Recurvomyces mirabilis</name>
    <dbReference type="NCBI Taxonomy" id="574656"/>
    <lineage>
        <taxon>Eukaryota</taxon>
        <taxon>Fungi</taxon>
        <taxon>Dikarya</taxon>
        <taxon>Ascomycota</taxon>
        <taxon>Pezizomycotina</taxon>
        <taxon>Dothideomycetes</taxon>
        <taxon>Dothideomycetidae</taxon>
        <taxon>Mycosphaerellales</taxon>
        <taxon>Teratosphaeriaceae</taxon>
        <taxon>Recurvomyces</taxon>
    </lineage>
</organism>
<gene>
    <name evidence="1" type="ORF">LTR78_010590</name>
</gene>
<protein>
    <submittedName>
        <fullName evidence="1">Uncharacterized protein</fullName>
    </submittedName>
</protein>
<evidence type="ECO:0000313" key="2">
    <source>
        <dbReference type="Proteomes" id="UP001274830"/>
    </source>
</evidence>
<evidence type="ECO:0000313" key="1">
    <source>
        <dbReference type="EMBL" id="KAK3669536.1"/>
    </source>
</evidence>
<accession>A0AAE0TPH6</accession>
<dbReference type="EMBL" id="JAUTXT010000080">
    <property type="protein sequence ID" value="KAK3669536.1"/>
    <property type="molecule type" value="Genomic_DNA"/>
</dbReference>
<dbReference type="Proteomes" id="UP001274830">
    <property type="component" value="Unassembled WGS sequence"/>
</dbReference>